<evidence type="ECO:0000313" key="3">
    <source>
        <dbReference type="Proteomes" id="UP000315010"/>
    </source>
</evidence>
<dbReference type="Proteomes" id="UP000315010">
    <property type="component" value="Unassembled WGS sequence"/>
</dbReference>
<comment type="caution">
    <text evidence="2">The sequence shown here is derived from an EMBL/GenBank/DDBJ whole genome shotgun (WGS) entry which is preliminary data.</text>
</comment>
<dbReference type="EMBL" id="SJPJ01000001">
    <property type="protein sequence ID" value="TWT79352.1"/>
    <property type="molecule type" value="Genomic_DNA"/>
</dbReference>
<accession>A0A5C5YWC1</accession>
<dbReference type="Pfam" id="PF00467">
    <property type="entry name" value="KOW"/>
    <property type="match status" value="1"/>
</dbReference>
<reference evidence="2 3" key="1">
    <citation type="submission" date="2019-02" db="EMBL/GenBank/DDBJ databases">
        <title>Deep-cultivation of Planctomycetes and their phenomic and genomic characterization uncovers novel biology.</title>
        <authorList>
            <person name="Wiegand S."/>
            <person name="Jogler M."/>
            <person name="Boedeker C."/>
            <person name="Pinto D."/>
            <person name="Vollmers J."/>
            <person name="Rivas-Marin E."/>
            <person name="Kohn T."/>
            <person name="Peeters S.H."/>
            <person name="Heuer A."/>
            <person name="Rast P."/>
            <person name="Oberbeckmann S."/>
            <person name="Bunk B."/>
            <person name="Jeske O."/>
            <person name="Meyerdierks A."/>
            <person name="Storesund J.E."/>
            <person name="Kallscheuer N."/>
            <person name="Luecker S."/>
            <person name="Lage O.M."/>
            <person name="Pohl T."/>
            <person name="Merkel B.J."/>
            <person name="Hornburger P."/>
            <person name="Mueller R.-W."/>
            <person name="Bruemmer F."/>
            <person name="Labrenz M."/>
            <person name="Spormann A.M."/>
            <person name="Op Den Camp H."/>
            <person name="Overmann J."/>
            <person name="Amann R."/>
            <person name="Jetten M.S.M."/>
            <person name="Mascher T."/>
            <person name="Medema M.H."/>
            <person name="Devos D.P."/>
            <person name="Kaster A.-K."/>
            <person name="Ovreas L."/>
            <person name="Rohde M."/>
            <person name="Galperin M.Y."/>
            <person name="Jogler C."/>
        </authorList>
    </citation>
    <scope>NUCLEOTIDE SEQUENCE [LARGE SCALE GENOMIC DNA]</scope>
    <source>
        <strain evidence="2 3">CA13</strain>
    </source>
</reference>
<protein>
    <recommendedName>
        <fullName evidence="1">KOW domain-containing protein</fullName>
    </recommendedName>
</protein>
<dbReference type="SUPFAM" id="SSF50104">
    <property type="entry name" value="Translation proteins SH3-like domain"/>
    <property type="match status" value="1"/>
</dbReference>
<evidence type="ECO:0000313" key="2">
    <source>
        <dbReference type="EMBL" id="TWT79352.1"/>
    </source>
</evidence>
<proteinExistence type="predicted"/>
<keyword evidence="3" id="KW-1185">Reference proteome</keyword>
<name>A0A5C5YWC1_9BACT</name>
<sequence length="59" mass="6552">MTIESRLTPGKKVRVKSGAFQGLEGTIIKRKTGSRLLIAVHYLHQGVSVEIDDFMVEPL</sequence>
<organism evidence="2 3">
    <name type="scientific">Novipirellula herctigrandis</name>
    <dbReference type="NCBI Taxonomy" id="2527986"/>
    <lineage>
        <taxon>Bacteria</taxon>
        <taxon>Pseudomonadati</taxon>
        <taxon>Planctomycetota</taxon>
        <taxon>Planctomycetia</taxon>
        <taxon>Pirellulales</taxon>
        <taxon>Pirellulaceae</taxon>
        <taxon>Novipirellula</taxon>
    </lineage>
</organism>
<dbReference type="InterPro" id="IPR005824">
    <property type="entry name" value="KOW"/>
</dbReference>
<gene>
    <name evidence="2" type="ORF">CA13_07520</name>
</gene>
<dbReference type="InterPro" id="IPR008991">
    <property type="entry name" value="Translation_prot_SH3-like_sf"/>
</dbReference>
<evidence type="ECO:0000259" key="1">
    <source>
        <dbReference type="Pfam" id="PF00467"/>
    </source>
</evidence>
<dbReference type="InterPro" id="IPR014722">
    <property type="entry name" value="Rib_uL2_dom2"/>
</dbReference>
<dbReference type="Gene3D" id="2.30.30.30">
    <property type="match status" value="1"/>
</dbReference>
<dbReference type="OrthoDB" id="275381at2"/>
<dbReference type="AlphaFoldDB" id="A0A5C5YWC1"/>
<dbReference type="RefSeq" id="WP_146394589.1">
    <property type="nucleotide sequence ID" value="NZ_SJPJ01000001.1"/>
</dbReference>
<feature type="domain" description="KOW" evidence="1">
    <location>
        <begin position="9"/>
        <end position="30"/>
    </location>
</feature>